<organism evidence="6 7">
    <name type="scientific">Compostibacillus humi</name>
    <dbReference type="NCBI Taxonomy" id="1245525"/>
    <lineage>
        <taxon>Bacteria</taxon>
        <taxon>Bacillati</taxon>
        <taxon>Bacillota</taxon>
        <taxon>Bacilli</taxon>
        <taxon>Bacillales</taxon>
        <taxon>Bacillaceae</taxon>
        <taxon>Compostibacillus</taxon>
    </lineage>
</organism>
<name>A0A8J3EJF3_9BACI</name>
<keyword evidence="7" id="KW-1185">Reference proteome</keyword>
<dbReference type="CDD" id="cd05466">
    <property type="entry name" value="PBP2_LTTR_substrate"/>
    <property type="match status" value="1"/>
</dbReference>
<comment type="caution">
    <text evidence="6">The sequence shown here is derived from an EMBL/GenBank/DDBJ whole genome shotgun (WGS) entry which is preliminary data.</text>
</comment>
<dbReference type="Pfam" id="PF03466">
    <property type="entry name" value="LysR_substrate"/>
    <property type="match status" value="1"/>
</dbReference>
<sequence>MELRQLEYFMAVCEEMHFTRAAEKLNIAQPTLSQQIKSLEGEIGIPLFDRIGKRIALTEAGKILLDHSRRIFYEVEQAQLALRDLNGLGRGKLAVGTLLTCVSYLLPPAILQFKQLYPNIELSVFGMRSGEIEKGIMENELDLGITFLPVENEEMESIPLFTEELSLAVPITSSLATETEVGLETLKDVPIVLLPQNYFLRQLIEKYCNEIGFSPNPTLEMTTLESLMQMVAEGVGVTILPAPYLDYLSNDRIAHVKLCNPTPTRTIGFVYRKNKFMCTATRAFMQQVIETSQRIESVLS</sequence>
<evidence type="ECO:0000256" key="2">
    <source>
        <dbReference type="ARBA" id="ARBA00023015"/>
    </source>
</evidence>
<evidence type="ECO:0000256" key="1">
    <source>
        <dbReference type="ARBA" id="ARBA00009437"/>
    </source>
</evidence>
<dbReference type="Gene3D" id="3.40.190.290">
    <property type="match status" value="1"/>
</dbReference>
<dbReference type="PRINTS" id="PR00039">
    <property type="entry name" value="HTHLYSR"/>
</dbReference>
<reference evidence="6" key="2">
    <citation type="submission" date="2020-09" db="EMBL/GenBank/DDBJ databases">
        <authorList>
            <person name="Sun Q."/>
            <person name="Zhou Y."/>
        </authorList>
    </citation>
    <scope>NUCLEOTIDE SEQUENCE</scope>
    <source>
        <strain evidence="6">CGMCC 1.12360</strain>
    </source>
</reference>
<dbReference type="InterPro" id="IPR050950">
    <property type="entry name" value="HTH-type_LysR_regulators"/>
</dbReference>
<dbReference type="InterPro" id="IPR000847">
    <property type="entry name" value="LysR_HTH_N"/>
</dbReference>
<keyword evidence="4" id="KW-0804">Transcription</keyword>
<dbReference type="SUPFAM" id="SSF53850">
    <property type="entry name" value="Periplasmic binding protein-like II"/>
    <property type="match status" value="1"/>
</dbReference>
<evidence type="ECO:0000313" key="7">
    <source>
        <dbReference type="Proteomes" id="UP000602050"/>
    </source>
</evidence>
<evidence type="ECO:0000256" key="4">
    <source>
        <dbReference type="ARBA" id="ARBA00023163"/>
    </source>
</evidence>
<dbReference type="InterPro" id="IPR036390">
    <property type="entry name" value="WH_DNA-bd_sf"/>
</dbReference>
<dbReference type="PROSITE" id="PS50931">
    <property type="entry name" value="HTH_LYSR"/>
    <property type="match status" value="1"/>
</dbReference>
<dbReference type="EMBL" id="BMEV01000007">
    <property type="protein sequence ID" value="GGH70778.1"/>
    <property type="molecule type" value="Genomic_DNA"/>
</dbReference>
<keyword evidence="3" id="KW-0238">DNA-binding</keyword>
<evidence type="ECO:0000259" key="5">
    <source>
        <dbReference type="PROSITE" id="PS50931"/>
    </source>
</evidence>
<dbReference type="Gene3D" id="1.10.10.10">
    <property type="entry name" value="Winged helix-like DNA-binding domain superfamily/Winged helix DNA-binding domain"/>
    <property type="match status" value="1"/>
</dbReference>
<dbReference type="FunFam" id="1.10.10.10:FF:000001">
    <property type="entry name" value="LysR family transcriptional regulator"/>
    <property type="match status" value="1"/>
</dbReference>
<protein>
    <submittedName>
        <fullName evidence="6">LysR family transcriptional regulator</fullName>
    </submittedName>
</protein>
<dbReference type="GO" id="GO:0003677">
    <property type="term" value="F:DNA binding"/>
    <property type="evidence" value="ECO:0007669"/>
    <property type="project" value="UniProtKB-KW"/>
</dbReference>
<dbReference type="InterPro" id="IPR005119">
    <property type="entry name" value="LysR_subst-bd"/>
</dbReference>
<comment type="similarity">
    <text evidence="1">Belongs to the LysR transcriptional regulatory family.</text>
</comment>
<dbReference type="InterPro" id="IPR036388">
    <property type="entry name" value="WH-like_DNA-bd_sf"/>
</dbReference>
<dbReference type="PANTHER" id="PTHR30419">
    <property type="entry name" value="HTH-TYPE TRANSCRIPTIONAL REGULATOR YBHD"/>
    <property type="match status" value="1"/>
</dbReference>
<feature type="domain" description="HTH lysR-type" evidence="5">
    <location>
        <begin position="1"/>
        <end position="58"/>
    </location>
</feature>
<evidence type="ECO:0000256" key="3">
    <source>
        <dbReference type="ARBA" id="ARBA00023125"/>
    </source>
</evidence>
<dbReference type="GO" id="GO:0005829">
    <property type="term" value="C:cytosol"/>
    <property type="evidence" value="ECO:0007669"/>
    <property type="project" value="TreeGrafter"/>
</dbReference>
<accession>A0A8J3EJF3</accession>
<dbReference type="Proteomes" id="UP000602050">
    <property type="component" value="Unassembled WGS sequence"/>
</dbReference>
<gene>
    <name evidence="6" type="ORF">GCM10010978_06060</name>
</gene>
<dbReference type="Pfam" id="PF00126">
    <property type="entry name" value="HTH_1"/>
    <property type="match status" value="1"/>
</dbReference>
<dbReference type="RefSeq" id="WP_188390900.1">
    <property type="nucleotide sequence ID" value="NZ_BMEV01000007.1"/>
</dbReference>
<evidence type="ECO:0000313" key="6">
    <source>
        <dbReference type="EMBL" id="GGH70778.1"/>
    </source>
</evidence>
<proteinExistence type="inferred from homology"/>
<dbReference type="SUPFAM" id="SSF46785">
    <property type="entry name" value="Winged helix' DNA-binding domain"/>
    <property type="match status" value="1"/>
</dbReference>
<reference evidence="6" key="1">
    <citation type="journal article" date="2014" name="Int. J. Syst. Evol. Microbiol.">
        <title>Complete genome sequence of Corynebacterium casei LMG S-19264T (=DSM 44701T), isolated from a smear-ripened cheese.</title>
        <authorList>
            <consortium name="US DOE Joint Genome Institute (JGI-PGF)"/>
            <person name="Walter F."/>
            <person name="Albersmeier A."/>
            <person name="Kalinowski J."/>
            <person name="Ruckert C."/>
        </authorList>
    </citation>
    <scope>NUCLEOTIDE SEQUENCE</scope>
    <source>
        <strain evidence="6">CGMCC 1.12360</strain>
    </source>
</reference>
<dbReference type="AlphaFoldDB" id="A0A8J3EJF3"/>
<keyword evidence="2" id="KW-0805">Transcription regulation</keyword>
<dbReference type="GO" id="GO:0003700">
    <property type="term" value="F:DNA-binding transcription factor activity"/>
    <property type="evidence" value="ECO:0007669"/>
    <property type="project" value="InterPro"/>
</dbReference>